<dbReference type="SUPFAM" id="SSF81345">
    <property type="entry name" value="ABC transporter involved in vitamin B12 uptake, BtuC"/>
    <property type="match status" value="1"/>
</dbReference>
<feature type="transmembrane region" description="Helical" evidence="8">
    <location>
        <begin position="92"/>
        <end position="111"/>
    </location>
</feature>
<dbReference type="RefSeq" id="WP_036313521.1">
    <property type="nucleotide sequence ID" value="NZ_JFYO01000011.1"/>
</dbReference>
<keyword evidence="5 8" id="KW-0812">Transmembrane</keyword>
<evidence type="ECO:0000256" key="4">
    <source>
        <dbReference type="ARBA" id="ARBA00022475"/>
    </source>
</evidence>
<evidence type="ECO:0000256" key="8">
    <source>
        <dbReference type="SAM" id="Phobius"/>
    </source>
</evidence>
<dbReference type="InterPro" id="IPR037294">
    <property type="entry name" value="ABC_BtuC-like"/>
</dbReference>
<keyword evidence="10" id="KW-1185">Reference proteome</keyword>
<dbReference type="eggNOG" id="COG4606">
    <property type="taxonomic scope" value="Bacteria"/>
</dbReference>
<organism evidence="9 10">
    <name type="scientific">Microbacterium oleivorans</name>
    <dbReference type="NCBI Taxonomy" id="273677"/>
    <lineage>
        <taxon>Bacteria</taxon>
        <taxon>Bacillati</taxon>
        <taxon>Actinomycetota</taxon>
        <taxon>Actinomycetes</taxon>
        <taxon>Micrococcales</taxon>
        <taxon>Microbacteriaceae</taxon>
        <taxon>Microbacterium</taxon>
    </lineage>
</organism>
<feature type="transmembrane region" description="Helical" evidence="8">
    <location>
        <begin position="305"/>
        <end position="324"/>
    </location>
</feature>
<dbReference type="InterPro" id="IPR000522">
    <property type="entry name" value="ABC_transptr_permease_BtuC"/>
</dbReference>
<feature type="transmembrane region" description="Helical" evidence="8">
    <location>
        <begin position="21"/>
        <end position="43"/>
    </location>
</feature>
<evidence type="ECO:0000256" key="7">
    <source>
        <dbReference type="ARBA" id="ARBA00023136"/>
    </source>
</evidence>
<comment type="similarity">
    <text evidence="2">Belongs to the binding-protein-dependent transport system permease family. FecCD subfamily.</text>
</comment>
<feature type="transmembrane region" description="Helical" evidence="8">
    <location>
        <begin position="147"/>
        <end position="167"/>
    </location>
</feature>
<evidence type="ECO:0000256" key="1">
    <source>
        <dbReference type="ARBA" id="ARBA00004651"/>
    </source>
</evidence>
<keyword evidence="7 8" id="KW-0472">Membrane</keyword>
<dbReference type="Gene3D" id="1.10.3470.10">
    <property type="entry name" value="ABC transporter involved in vitamin B12 uptake, BtuC"/>
    <property type="match status" value="1"/>
</dbReference>
<evidence type="ECO:0000256" key="6">
    <source>
        <dbReference type="ARBA" id="ARBA00022989"/>
    </source>
</evidence>
<evidence type="ECO:0000313" key="10">
    <source>
        <dbReference type="Proteomes" id="UP000024001"/>
    </source>
</evidence>
<gene>
    <name evidence="9" type="ORF">BW34_02700</name>
</gene>
<feature type="transmembrane region" description="Helical" evidence="8">
    <location>
        <begin position="63"/>
        <end position="80"/>
    </location>
</feature>
<accession>A0A031FLS8</accession>
<dbReference type="OrthoDB" id="9811975at2"/>
<keyword evidence="4" id="KW-1003">Cell membrane</keyword>
<feature type="transmembrane region" description="Helical" evidence="8">
    <location>
        <begin position="278"/>
        <end position="299"/>
    </location>
</feature>
<dbReference type="GO" id="GO:0005886">
    <property type="term" value="C:plasma membrane"/>
    <property type="evidence" value="ECO:0007669"/>
    <property type="project" value="UniProtKB-SubCell"/>
</dbReference>
<keyword evidence="3" id="KW-0813">Transport</keyword>
<evidence type="ECO:0000256" key="5">
    <source>
        <dbReference type="ARBA" id="ARBA00022692"/>
    </source>
</evidence>
<sequence>MTDTVSAPAVSRRSRGRLLTWPLVGVIAVVGGLVVLSLFIGVYDVIGADDGAEMFAITRIPRTVGLVLAGAALAMCGLVMQQLTQNRFVEPTTTGTTEWAGLGLLLVMLVFPDAPLMVRMVGAVGMAFVGTMLFFLFLRRVMLTSSIIVPIVGMMLGAVVGAVSTFIALSTNLLQSMAAWFTGSFTSVLRGQYEPLWIVLLVVVAVFITADRFTIAGLGRDVATNVGVDYSRVVLVGTVLIALAAGVVTVVVGNLPFLGLIVPNVVSLIRGDDLRSNLPWVALGGIALVTGCDILARIVNAPFEVPVSLILAMVGAVVFITLLLRQRRRG</sequence>
<dbReference type="PATRIC" id="fig|273677.3.peg.2670"/>
<feature type="transmembrane region" description="Helical" evidence="8">
    <location>
        <begin position="196"/>
        <end position="215"/>
    </location>
</feature>
<dbReference type="Proteomes" id="UP000024001">
    <property type="component" value="Unassembled WGS sequence"/>
</dbReference>
<reference evidence="9 10" key="1">
    <citation type="submission" date="2014-03" db="EMBL/GenBank/DDBJ databases">
        <title>Draft Genome Sequences of 13 Willow Endophytes.</title>
        <authorList>
            <person name="Gan H.Y."/>
            <person name="Gan H.M."/>
            <person name="Savka M.A."/>
            <person name="Hudson A.O."/>
        </authorList>
    </citation>
    <scope>NUCLEOTIDE SEQUENCE [LARGE SCALE GENOMIC DNA]</scope>
    <source>
        <strain evidence="9 10">RIT293</strain>
    </source>
</reference>
<feature type="transmembrane region" description="Helical" evidence="8">
    <location>
        <begin position="235"/>
        <end position="266"/>
    </location>
</feature>
<dbReference type="CDD" id="cd06550">
    <property type="entry name" value="TM_ABC_iron-siderophores_like"/>
    <property type="match status" value="1"/>
</dbReference>
<feature type="transmembrane region" description="Helical" evidence="8">
    <location>
        <begin position="117"/>
        <end position="138"/>
    </location>
</feature>
<dbReference type="GO" id="GO:0022857">
    <property type="term" value="F:transmembrane transporter activity"/>
    <property type="evidence" value="ECO:0007669"/>
    <property type="project" value="InterPro"/>
</dbReference>
<name>A0A031FLS8_9MICO</name>
<dbReference type="PANTHER" id="PTHR30472:SF27">
    <property type="entry name" value="PETROBACTIN IMPORT SYSTEM PERMEASE PROTEIN YCLN"/>
    <property type="match status" value="1"/>
</dbReference>
<dbReference type="GO" id="GO:0033214">
    <property type="term" value="P:siderophore-iron import into cell"/>
    <property type="evidence" value="ECO:0007669"/>
    <property type="project" value="TreeGrafter"/>
</dbReference>
<dbReference type="AlphaFoldDB" id="A0A031FLS8"/>
<keyword evidence="6 8" id="KW-1133">Transmembrane helix</keyword>
<protein>
    <submittedName>
        <fullName evidence="9">Iron ABC transporter permease</fullName>
    </submittedName>
</protein>
<evidence type="ECO:0000256" key="3">
    <source>
        <dbReference type="ARBA" id="ARBA00022448"/>
    </source>
</evidence>
<feature type="transmembrane region" description="Helical" evidence="8">
    <location>
        <begin position="173"/>
        <end position="189"/>
    </location>
</feature>
<evidence type="ECO:0000256" key="2">
    <source>
        <dbReference type="ARBA" id="ARBA00007935"/>
    </source>
</evidence>
<dbReference type="PANTHER" id="PTHR30472">
    <property type="entry name" value="FERRIC ENTEROBACTIN TRANSPORT SYSTEM PERMEASE PROTEIN"/>
    <property type="match status" value="1"/>
</dbReference>
<dbReference type="Pfam" id="PF01032">
    <property type="entry name" value="FecCD"/>
    <property type="match status" value="1"/>
</dbReference>
<comment type="caution">
    <text evidence="9">The sequence shown here is derived from an EMBL/GenBank/DDBJ whole genome shotgun (WGS) entry which is preliminary data.</text>
</comment>
<dbReference type="EMBL" id="JFYO01000011">
    <property type="protein sequence ID" value="EZP25247.1"/>
    <property type="molecule type" value="Genomic_DNA"/>
</dbReference>
<proteinExistence type="inferred from homology"/>
<evidence type="ECO:0000313" key="9">
    <source>
        <dbReference type="EMBL" id="EZP25247.1"/>
    </source>
</evidence>
<comment type="subcellular location">
    <subcellularLocation>
        <location evidence="1">Cell membrane</location>
        <topology evidence="1">Multi-pass membrane protein</topology>
    </subcellularLocation>
</comment>